<gene>
    <name evidence="3" type="ORF">LKE05_00040</name>
</gene>
<keyword evidence="2" id="KW-0732">Signal</keyword>
<feature type="compositionally biased region" description="Low complexity" evidence="1">
    <location>
        <begin position="428"/>
        <end position="442"/>
    </location>
</feature>
<dbReference type="EMBL" id="JAJEQM010000001">
    <property type="protein sequence ID" value="MCC2209194.1"/>
    <property type="molecule type" value="Genomic_DNA"/>
</dbReference>
<feature type="region of interest" description="Disordered" evidence="1">
    <location>
        <begin position="426"/>
        <end position="465"/>
    </location>
</feature>
<dbReference type="Proteomes" id="UP001198242">
    <property type="component" value="Unassembled WGS sequence"/>
</dbReference>
<feature type="chain" id="PRO_5042086006" evidence="2">
    <location>
        <begin position="29"/>
        <end position="667"/>
    </location>
</feature>
<evidence type="ECO:0000313" key="4">
    <source>
        <dbReference type="Proteomes" id="UP001198242"/>
    </source>
</evidence>
<evidence type="ECO:0000256" key="2">
    <source>
        <dbReference type="SAM" id="SignalP"/>
    </source>
</evidence>
<sequence>MKRKTIIFLTMIFTVVFSAIASSYIVNADELDGYTKVDWSWNRDMETTDVNSVIVGGNIPFWRYVNKTSPANNNAIWKSIYGDELSDDDVIKIWRGDMDKKYVVASVDVVNIPDENIRQYIYDHIDEDLPDLKFKFDIDADVEGDSNSEKAEKLFDGDIGYRVYRDGDTCRIEMKFSPKFHLIDGEDNDLNIEEKVLPNMPNKKLPKACYPYSSVIFSMWGYEGGSNEHYGALEVVEGNDPKYIYGQSFGYGDILEKGKIPNNMVYPNFEAGEINQEGTWVGTVESDTLDSNLIRIGQQYKQKGDLWYYSYGGAVGYNFKFPFKVSLGLDLHGTVTKRFINSITGEVIFEDTESIPFGESDSITKTYVLADNSGKAIIDNSETEYIYERYRVINGSNSEKIIEDTSAYANIDLSPNTPNKTLEIYVRPDTPIETPTETPNPDSENRPPSNDEVPDDEIETVPIDPSICDSDTNTIVWQEQTKHTVSTTDGKSHTCYHTYTYKAKLKVDSIKLSPDPIKSGYGLDAEIKTSISYEQTNAQKSYSCSQRLGTRTPSDKPKPPAKATARLGWTSKTFDGDFIQGSMVDMNKVSSNSTSATFSAPYNNIVNESKLYTDLWLSGTKEEPKRHKIAFDIYGGGVDGTEWCTTVEKTFIINGDMYEDAYTTSTY</sequence>
<dbReference type="RefSeq" id="WP_308455597.1">
    <property type="nucleotide sequence ID" value="NZ_JAJEQM010000001.1"/>
</dbReference>
<reference evidence="3 4" key="1">
    <citation type="submission" date="2021-10" db="EMBL/GenBank/DDBJ databases">
        <title>Anaerobic single-cell dispensing facilitates the cultivation of human gut bacteria.</title>
        <authorList>
            <person name="Afrizal A."/>
        </authorList>
    </citation>
    <scope>NUCLEOTIDE SEQUENCE [LARGE SCALE GENOMIC DNA]</scope>
    <source>
        <strain evidence="3 4">CLA-AA-H232</strain>
    </source>
</reference>
<protein>
    <submittedName>
        <fullName evidence="3">Uncharacterized protein</fullName>
    </submittedName>
</protein>
<accession>A0AAE3DW80</accession>
<keyword evidence="4" id="KW-1185">Reference proteome</keyword>
<name>A0AAE3DW80_9FIRM</name>
<feature type="region of interest" description="Disordered" evidence="1">
    <location>
        <begin position="542"/>
        <end position="563"/>
    </location>
</feature>
<dbReference type="AlphaFoldDB" id="A0AAE3DW80"/>
<evidence type="ECO:0000256" key="1">
    <source>
        <dbReference type="SAM" id="MobiDB-lite"/>
    </source>
</evidence>
<comment type="caution">
    <text evidence="3">The sequence shown here is derived from an EMBL/GenBank/DDBJ whole genome shotgun (WGS) entry which is preliminary data.</text>
</comment>
<feature type="signal peptide" evidence="2">
    <location>
        <begin position="1"/>
        <end position="28"/>
    </location>
</feature>
<proteinExistence type="predicted"/>
<evidence type="ECO:0000313" key="3">
    <source>
        <dbReference type="EMBL" id="MCC2209194.1"/>
    </source>
</evidence>
<organism evidence="3 4">
    <name type="scientific">Hominilimicola fabiformis</name>
    <dbReference type="NCBI Taxonomy" id="2885356"/>
    <lineage>
        <taxon>Bacteria</taxon>
        <taxon>Bacillati</taxon>
        <taxon>Bacillota</taxon>
        <taxon>Clostridia</taxon>
        <taxon>Eubacteriales</taxon>
        <taxon>Oscillospiraceae</taxon>
        <taxon>Hominilimicola</taxon>
    </lineage>
</organism>
<feature type="compositionally biased region" description="Polar residues" evidence="1">
    <location>
        <begin position="542"/>
        <end position="552"/>
    </location>
</feature>